<keyword evidence="2" id="KW-1185">Reference proteome</keyword>
<evidence type="ECO:0000313" key="1">
    <source>
        <dbReference type="EMBL" id="KAI0088401.1"/>
    </source>
</evidence>
<dbReference type="Proteomes" id="UP001055072">
    <property type="component" value="Unassembled WGS sequence"/>
</dbReference>
<comment type="caution">
    <text evidence="1">The sequence shown here is derived from an EMBL/GenBank/DDBJ whole genome shotgun (WGS) entry which is preliminary data.</text>
</comment>
<name>A0ACB8U290_9APHY</name>
<accession>A0ACB8U290</accession>
<dbReference type="EMBL" id="MU274914">
    <property type="protein sequence ID" value="KAI0088401.1"/>
    <property type="molecule type" value="Genomic_DNA"/>
</dbReference>
<gene>
    <name evidence="1" type="ORF">BDY19DRAFT_994298</name>
</gene>
<reference evidence="1" key="1">
    <citation type="journal article" date="2021" name="Environ. Microbiol.">
        <title>Gene family expansions and transcriptome signatures uncover fungal adaptations to wood decay.</title>
        <authorList>
            <person name="Hage H."/>
            <person name="Miyauchi S."/>
            <person name="Viragh M."/>
            <person name="Drula E."/>
            <person name="Min B."/>
            <person name="Chaduli D."/>
            <person name="Navarro D."/>
            <person name="Favel A."/>
            <person name="Norest M."/>
            <person name="Lesage-Meessen L."/>
            <person name="Balint B."/>
            <person name="Merenyi Z."/>
            <person name="de Eugenio L."/>
            <person name="Morin E."/>
            <person name="Martinez A.T."/>
            <person name="Baldrian P."/>
            <person name="Stursova M."/>
            <person name="Martinez M.J."/>
            <person name="Novotny C."/>
            <person name="Magnuson J.K."/>
            <person name="Spatafora J.W."/>
            <person name="Maurice S."/>
            <person name="Pangilinan J."/>
            <person name="Andreopoulos W."/>
            <person name="LaButti K."/>
            <person name="Hundley H."/>
            <person name="Na H."/>
            <person name="Kuo A."/>
            <person name="Barry K."/>
            <person name="Lipzen A."/>
            <person name="Henrissat B."/>
            <person name="Riley R."/>
            <person name="Ahrendt S."/>
            <person name="Nagy L.G."/>
            <person name="Grigoriev I.V."/>
            <person name="Martin F."/>
            <person name="Rosso M.N."/>
        </authorList>
    </citation>
    <scope>NUCLEOTIDE SEQUENCE</scope>
    <source>
        <strain evidence="1">CBS 384.51</strain>
    </source>
</reference>
<sequence>MVKLSLRALVAASLLLVPTVQANLNATEACIQISKAISSSSEVFWPGSIHYGQDTHHWATSSSQLSACSVEPGTAEDVGKILQIVGSTRTPFSVKGGGHATNPGFSSSTGVHIALTRLNEVTYHAVNQTATVGAGLVWDDVYEGLEPHGVNVVGGRVTGVGVAGFTLGGGYSWLSNQYGLTVDNTLSYELVFPNGTVSLVDSSNPDLLFALKGSAYNNYGIVTRFNFKAYPQGQVWGGLLTATADQLDAVNEATLNFSNNVTDPKAQIITAYNFVLGEPGASILLFYDGPSPPAGIFDDFLAIKAFTKDVKTRSFLSLVQSSPSDATSNQRGAFHTVSLLEYTPALIDAIVNETRFLGPRLGLASATFLSYDVEPFLPSIFAKGTTKTASYPPSRAQSLLPLNLYFAWTFSAADETIRNAIVQSAEQITKVAVSEGQSISNAPLYSNYAIDSTPKDKIFGENLSMLQILKAQYDPSGVMDLAGGWKFQ</sequence>
<protein>
    <submittedName>
        <fullName evidence="1">FAD dependent oxidoreductase</fullName>
    </submittedName>
</protein>
<proteinExistence type="predicted"/>
<organism evidence="1 2">
    <name type="scientific">Irpex rosettiformis</name>
    <dbReference type="NCBI Taxonomy" id="378272"/>
    <lineage>
        <taxon>Eukaryota</taxon>
        <taxon>Fungi</taxon>
        <taxon>Dikarya</taxon>
        <taxon>Basidiomycota</taxon>
        <taxon>Agaricomycotina</taxon>
        <taxon>Agaricomycetes</taxon>
        <taxon>Polyporales</taxon>
        <taxon>Irpicaceae</taxon>
        <taxon>Irpex</taxon>
    </lineage>
</organism>
<evidence type="ECO:0000313" key="2">
    <source>
        <dbReference type="Proteomes" id="UP001055072"/>
    </source>
</evidence>